<dbReference type="EnsemblPlants" id="PNT73518">
    <property type="protein sequence ID" value="PNT73518"/>
    <property type="gene ID" value="BRADI_2g59615v3"/>
</dbReference>
<gene>
    <name evidence="1" type="ORF">BRADI_2g59615v3</name>
</gene>
<dbReference type="AlphaFoldDB" id="A0A2K2DGW2"/>
<reference evidence="2" key="3">
    <citation type="submission" date="2018-08" db="UniProtKB">
        <authorList>
            <consortium name="EnsemblPlants"/>
        </authorList>
    </citation>
    <scope>IDENTIFICATION</scope>
    <source>
        <strain evidence="2">cv. Bd21</strain>
    </source>
</reference>
<proteinExistence type="predicted"/>
<dbReference type="InParanoid" id="A0A2K2DGW2"/>
<protein>
    <submittedName>
        <fullName evidence="1 2">Uncharacterized protein</fullName>
    </submittedName>
</protein>
<name>A0A2K2DGW2_BRADI</name>
<dbReference type="Gramene" id="PNT73518">
    <property type="protein sequence ID" value="PNT73518"/>
    <property type="gene ID" value="BRADI_2g59615v3"/>
</dbReference>
<evidence type="ECO:0000313" key="3">
    <source>
        <dbReference type="Proteomes" id="UP000008810"/>
    </source>
</evidence>
<dbReference type="Proteomes" id="UP000008810">
    <property type="component" value="Chromosome 2"/>
</dbReference>
<sequence length="83" mass="8775">MPCVALANVEYLTIYDFLVQGSSRRKKGLGDGGIWKGGAAELHACTGLTEGSQARLAMCVIPKLGGNRKNARGDGRQIVLICV</sequence>
<evidence type="ECO:0000313" key="2">
    <source>
        <dbReference type="EnsemblPlants" id="PNT73518"/>
    </source>
</evidence>
<reference evidence="1 2" key="1">
    <citation type="journal article" date="2010" name="Nature">
        <title>Genome sequencing and analysis of the model grass Brachypodium distachyon.</title>
        <authorList>
            <consortium name="International Brachypodium Initiative"/>
        </authorList>
    </citation>
    <scope>NUCLEOTIDE SEQUENCE [LARGE SCALE GENOMIC DNA]</scope>
    <source>
        <strain evidence="1 2">Bd21</strain>
    </source>
</reference>
<dbReference type="EMBL" id="CM000881">
    <property type="protein sequence ID" value="PNT73518.1"/>
    <property type="molecule type" value="Genomic_DNA"/>
</dbReference>
<evidence type="ECO:0000313" key="1">
    <source>
        <dbReference type="EMBL" id="PNT73518.1"/>
    </source>
</evidence>
<organism evidence="1">
    <name type="scientific">Brachypodium distachyon</name>
    <name type="common">Purple false brome</name>
    <name type="synonym">Trachynia distachya</name>
    <dbReference type="NCBI Taxonomy" id="15368"/>
    <lineage>
        <taxon>Eukaryota</taxon>
        <taxon>Viridiplantae</taxon>
        <taxon>Streptophyta</taxon>
        <taxon>Embryophyta</taxon>
        <taxon>Tracheophyta</taxon>
        <taxon>Spermatophyta</taxon>
        <taxon>Magnoliopsida</taxon>
        <taxon>Liliopsida</taxon>
        <taxon>Poales</taxon>
        <taxon>Poaceae</taxon>
        <taxon>BOP clade</taxon>
        <taxon>Pooideae</taxon>
        <taxon>Stipodae</taxon>
        <taxon>Brachypodieae</taxon>
        <taxon>Brachypodium</taxon>
    </lineage>
</organism>
<keyword evidence="3" id="KW-1185">Reference proteome</keyword>
<reference evidence="1" key="2">
    <citation type="submission" date="2017-06" db="EMBL/GenBank/DDBJ databases">
        <title>WGS assembly of Brachypodium distachyon.</title>
        <authorList>
            <consortium name="The International Brachypodium Initiative"/>
            <person name="Lucas S."/>
            <person name="Harmon-Smith M."/>
            <person name="Lail K."/>
            <person name="Tice H."/>
            <person name="Grimwood J."/>
            <person name="Bruce D."/>
            <person name="Barry K."/>
            <person name="Shu S."/>
            <person name="Lindquist E."/>
            <person name="Wang M."/>
            <person name="Pitluck S."/>
            <person name="Vogel J.P."/>
            <person name="Garvin D.F."/>
            <person name="Mockler T.C."/>
            <person name="Schmutz J."/>
            <person name="Rokhsar D."/>
            <person name="Bevan M.W."/>
        </authorList>
    </citation>
    <scope>NUCLEOTIDE SEQUENCE</scope>
    <source>
        <strain evidence="1">Bd21</strain>
    </source>
</reference>
<accession>A0A2K2DGW2</accession>